<reference evidence="1" key="1">
    <citation type="submission" date="2018-11" db="EMBL/GenBank/DDBJ databases">
        <authorList>
            <consortium name="Pathogen Informatics"/>
        </authorList>
    </citation>
    <scope>NUCLEOTIDE SEQUENCE</scope>
</reference>
<dbReference type="Proteomes" id="UP000784294">
    <property type="component" value="Unassembled WGS sequence"/>
</dbReference>
<dbReference type="AlphaFoldDB" id="A0A448X9X5"/>
<proteinExistence type="predicted"/>
<dbReference type="InterPro" id="IPR011009">
    <property type="entry name" value="Kinase-like_dom_sf"/>
</dbReference>
<name>A0A448X9X5_9PLAT</name>
<gene>
    <name evidence="1" type="ORF">PXEA_LOCUS25328</name>
</gene>
<dbReference type="SUPFAM" id="SSF56112">
    <property type="entry name" value="Protein kinase-like (PK-like)"/>
    <property type="match status" value="1"/>
</dbReference>
<comment type="caution">
    <text evidence="1">The sequence shown here is derived from an EMBL/GenBank/DDBJ whole genome shotgun (WGS) entry which is preliminary data.</text>
</comment>
<sequence length="86" mass="9941">MLAYNPAHRATAWICLQHPWITGDHDPRLEVWDPNLVSLPLVCAPEGPINEDQQTIMQHMLNKRLPQSIPRHLAYPWPVSFIINLL</sequence>
<evidence type="ECO:0000313" key="2">
    <source>
        <dbReference type="Proteomes" id="UP000784294"/>
    </source>
</evidence>
<dbReference type="EMBL" id="CAAALY010127614">
    <property type="protein sequence ID" value="VEL31888.1"/>
    <property type="molecule type" value="Genomic_DNA"/>
</dbReference>
<organism evidence="1 2">
    <name type="scientific">Protopolystoma xenopodis</name>
    <dbReference type="NCBI Taxonomy" id="117903"/>
    <lineage>
        <taxon>Eukaryota</taxon>
        <taxon>Metazoa</taxon>
        <taxon>Spiralia</taxon>
        <taxon>Lophotrochozoa</taxon>
        <taxon>Platyhelminthes</taxon>
        <taxon>Monogenea</taxon>
        <taxon>Polyopisthocotylea</taxon>
        <taxon>Polystomatidea</taxon>
        <taxon>Polystomatidae</taxon>
        <taxon>Protopolystoma</taxon>
    </lineage>
</organism>
<keyword evidence="2" id="KW-1185">Reference proteome</keyword>
<evidence type="ECO:0008006" key="3">
    <source>
        <dbReference type="Google" id="ProtNLM"/>
    </source>
</evidence>
<evidence type="ECO:0000313" key="1">
    <source>
        <dbReference type="EMBL" id="VEL31888.1"/>
    </source>
</evidence>
<protein>
    <recommendedName>
        <fullName evidence="3">Protein kinase domain-containing protein</fullName>
    </recommendedName>
</protein>
<accession>A0A448X9X5</accession>